<keyword evidence="2" id="KW-1185">Reference proteome</keyword>
<organism evidence="1 2">
    <name type="scientific">Chytriomyces confervae</name>
    <dbReference type="NCBI Taxonomy" id="246404"/>
    <lineage>
        <taxon>Eukaryota</taxon>
        <taxon>Fungi</taxon>
        <taxon>Fungi incertae sedis</taxon>
        <taxon>Chytridiomycota</taxon>
        <taxon>Chytridiomycota incertae sedis</taxon>
        <taxon>Chytridiomycetes</taxon>
        <taxon>Chytridiales</taxon>
        <taxon>Chytriomycetaceae</taxon>
        <taxon>Chytriomyces</taxon>
    </lineage>
</organism>
<accession>A0A507EE11</accession>
<evidence type="ECO:0000313" key="2">
    <source>
        <dbReference type="Proteomes" id="UP000320333"/>
    </source>
</evidence>
<gene>
    <name evidence="1" type="ORF">CcCBS67573_g08873</name>
</gene>
<dbReference type="Proteomes" id="UP000320333">
    <property type="component" value="Unassembled WGS sequence"/>
</dbReference>
<protein>
    <submittedName>
        <fullName evidence="1">Uncharacterized protein</fullName>
    </submittedName>
</protein>
<dbReference type="EMBL" id="QEAP01000653">
    <property type="protein sequence ID" value="TPX61992.1"/>
    <property type="molecule type" value="Genomic_DNA"/>
</dbReference>
<reference evidence="1 2" key="1">
    <citation type="journal article" date="2019" name="Sci. Rep.">
        <title>Comparative genomics of chytrid fungi reveal insights into the obligate biotrophic and pathogenic lifestyle of Synchytrium endobioticum.</title>
        <authorList>
            <person name="van de Vossenberg B.T.L.H."/>
            <person name="Warris S."/>
            <person name="Nguyen H.D.T."/>
            <person name="van Gent-Pelzer M.P.E."/>
            <person name="Joly D.L."/>
            <person name="van de Geest H.C."/>
            <person name="Bonants P.J.M."/>
            <person name="Smith D.S."/>
            <person name="Levesque C.A."/>
            <person name="van der Lee T.A.J."/>
        </authorList>
    </citation>
    <scope>NUCLEOTIDE SEQUENCE [LARGE SCALE GENOMIC DNA]</scope>
    <source>
        <strain evidence="1 2">CBS 675.73</strain>
    </source>
</reference>
<sequence>MKAILPYVSKHHPGFVVRESFAQNVYYLGGVPRLLTQFSTRVIHINRENLFENQLREARMAVLCHLVYSQLSVSDILKLLAMSFTNTPVNNVLACPFRESLFPSARSLNWSQMVSKGMCLIHDDGRLIVPFHLVSQVLARQGSEGDGLDEFKLALLASLKDLSTYNEIPLPRVPAWLSWESFGAHFYCVRINSFLVLGHKEVLVSDILRGTQLKCAIFETWVHIRVATVFHANEHYGPDIPQTITRHGAGHIAADWTDGACLQVVLNGDGGPGVDIFFALKRKDDTGYIVVLDQRKRLGSQISLSGLSAYMSKIPDKPKFMNNVEFVVGLMNIYSPVNVDPIPNSLFFASTSKSPYFHESLCDHPGCTIAIDVNSSLRASIQQLFLGTRQKRNDIAESIIEHRKKGQIDSLEQLMSVVSQFGGELDTLALERIKF</sequence>
<dbReference type="AlphaFoldDB" id="A0A507EE11"/>
<evidence type="ECO:0000313" key="1">
    <source>
        <dbReference type="EMBL" id="TPX61992.1"/>
    </source>
</evidence>
<dbReference type="OrthoDB" id="19885at2759"/>
<comment type="caution">
    <text evidence="1">The sequence shown here is derived from an EMBL/GenBank/DDBJ whole genome shotgun (WGS) entry which is preliminary data.</text>
</comment>
<name>A0A507EE11_9FUNG</name>
<proteinExistence type="predicted"/>